<keyword evidence="2" id="KW-1185">Reference proteome</keyword>
<evidence type="ECO:0000313" key="1">
    <source>
        <dbReference type="EMBL" id="NYJ36182.1"/>
    </source>
</evidence>
<dbReference type="Proteomes" id="UP000572051">
    <property type="component" value="Unassembled WGS sequence"/>
</dbReference>
<name>A0A7Z0JBT4_9ACTN</name>
<comment type="caution">
    <text evidence="1">The sequence shown here is derived from an EMBL/GenBank/DDBJ whole genome shotgun (WGS) entry which is preliminary data.</text>
</comment>
<reference evidence="1 2" key="1">
    <citation type="submission" date="2020-07" db="EMBL/GenBank/DDBJ databases">
        <title>Sequencing the genomes of 1000 actinobacteria strains.</title>
        <authorList>
            <person name="Klenk H.-P."/>
        </authorList>
    </citation>
    <scope>NUCLEOTIDE SEQUENCE [LARGE SCALE GENOMIC DNA]</scope>
    <source>
        <strain evidence="1 2">DSM 44442</strain>
    </source>
</reference>
<dbReference type="RefSeq" id="WP_179825914.1">
    <property type="nucleotide sequence ID" value="NZ_JACCFS010000001.1"/>
</dbReference>
<organism evidence="1 2">
    <name type="scientific">Nocardiopsis aegyptia</name>
    <dbReference type="NCBI Taxonomy" id="220378"/>
    <lineage>
        <taxon>Bacteria</taxon>
        <taxon>Bacillati</taxon>
        <taxon>Actinomycetota</taxon>
        <taxon>Actinomycetes</taxon>
        <taxon>Streptosporangiales</taxon>
        <taxon>Nocardiopsidaceae</taxon>
        <taxon>Nocardiopsis</taxon>
    </lineage>
</organism>
<dbReference type="AlphaFoldDB" id="A0A7Z0JBT4"/>
<sequence>MSTEIILHMRSGRRHVFHPGDLGGSEDRTGAQALDTVKRSLHDEFGLLDFRDTEGHHWIVRSAMVEGVLVNDG</sequence>
<protein>
    <submittedName>
        <fullName evidence="1">Uncharacterized protein</fullName>
    </submittedName>
</protein>
<evidence type="ECO:0000313" key="2">
    <source>
        <dbReference type="Proteomes" id="UP000572051"/>
    </source>
</evidence>
<gene>
    <name evidence="1" type="ORF">HNR10_004063</name>
</gene>
<accession>A0A7Z0JBT4</accession>
<dbReference type="EMBL" id="JACCFS010000001">
    <property type="protein sequence ID" value="NYJ36182.1"/>
    <property type="molecule type" value="Genomic_DNA"/>
</dbReference>
<proteinExistence type="predicted"/>